<proteinExistence type="predicted"/>
<feature type="compositionally biased region" description="Low complexity" evidence="1">
    <location>
        <begin position="1157"/>
        <end position="1168"/>
    </location>
</feature>
<evidence type="ECO:0000256" key="1">
    <source>
        <dbReference type="SAM" id="MobiDB-lite"/>
    </source>
</evidence>
<dbReference type="Proteomes" id="UP001230328">
    <property type="component" value="Unassembled WGS sequence"/>
</dbReference>
<dbReference type="Pfam" id="PF13641">
    <property type="entry name" value="Glyco_tranf_2_3"/>
    <property type="match status" value="1"/>
</dbReference>
<dbReference type="InterPro" id="IPR029044">
    <property type="entry name" value="Nucleotide-diphossugar_trans"/>
</dbReference>
<feature type="transmembrane region" description="Helical" evidence="2">
    <location>
        <begin position="704"/>
        <end position="722"/>
    </location>
</feature>
<evidence type="ECO:0000256" key="2">
    <source>
        <dbReference type="SAM" id="Phobius"/>
    </source>
</evidence>
<feature type="region of interest" description="Disordered" evidence="1">
    <location>
        <begin position="1055"/>
        <end position="1124"/>
    </location>
</feature>
<feature type="transmembrane region" description="Helical" evidence="2">
    <location>
        <begin position="507"/>
        <end position="534"/>
    </location>
</feature>
<name>A0ABU0SYZ8_9ACTN</name>
<dbReference type="InterPro" id="IPR050834">
    <property type="entry name" value="Glycosyltransf_2"/>
</dbReference>
<comment type="caution">
    <text evidence="3">The sequence shown here is derived from an EMBL/GenBank/DDBJ whole genome shotgun (WGS) entry which is preliminary data.</text>
</comment>
<feature type="transmembrane region" description="Helical" evidence="2">
    <location>
        <begin position="753"/>
        <end position="771"/>
    </location>
</feature>
<dbReference type="PANTHER" id="PTHR43685:SF3">
    <property type="entry name" value="SLR2126 PROTEIN"/>
    <property type="match status" value="1"/>
</dbReference>
<dbReference type="EMBL" id="JAUSZI010000002">
    <property type="protein sequence ID" value="MDQ1028787.1"/>
    <property type="molecule type" value="Genomic_DNA"/>
</dbReference>
<protein>
    <submittedName>
        <fullName evidence="3">GT2 family glycosyltransferase</fullName>
    </submittedName>
</protein>
<feature type="transmembrane region" description="Helical" evidence="2">
    <location>
        <begin position="791"/>
        <end position="812"/>
    </location>
</feature>
<dbReference type="PANTHER" id="PTHR43685">
    <property type="entry name" value="GLYCOSYLTRANSFERASE"/>
    <property type="match status" value="1"/>
</dbReference>
<evidence type="ECO:0000313" key="3">
    <source>
        <dbReference type="EMBL" id="MDQ1028787.1"/>
    </source>
</evidence>
<dbReference type="Gene3D" id="3.90.550.10">
    <property type="entry name" value="Spore Coat Polysaccharide Biosynthesis Protein SpsA, Chain A"/>
    <property type="match status" value="1"/>
</dbReference>
<dbReference type="SUPFAM" id="SSF53448">
    <property type="entry name" value="Nucleotide-diphospho-sugar transferases"/>
    <property type="match status" value="1"/>
</dbReference>
<keyword evidence="2" id="KW-0812">Transmembrane</keyword>
<feature type="transmembrane region" description="Helical" evidence="2">
    <location>
        <begin position="654"/>
        <end position="677"/>
    </location>
</feature>
<keyword evidence="4" id="KW-1185">Reference proteome</keyword>
<feature type="region of interest" description="Disordered" evidence="1">
    <location>
        <begin position="1144"/>
        <end position="1221"/>
    </location>
</feature>
<feature type="transmembrane region" description="Helical" evidence="2">
    <location>
        <begin position="554"/>
        <end position="573"/>
    </location>
</feature>
<feature type="transmembrane region" description="Helical" evidence="2">
    <location>
        <begin position="729"/>
        <end position="747"/>
    </location>
</feature>
<keyword evidence="2" id="KW-1133">Transmembrane helix</keyword>
<accession>A0ABU0SYZ8</accession>
<gene>
    <name evidence="3" type="ORF">QF035_006369</name>
</gene>
<keyword evidence="2" id="KW-0472">Membrane</keyword>
<dbReference type="RefSeq" id="WP_307523853.1">
    <property type="nucleotide sequence ID" value="NZ_JAUSZI010000002.1"/>
</dbReference>
<feature type="region of interest" description="Disordered" evidence="1">
    <location>
        <begin position="404"/>
        <end position="424"/>
    </location>
</feature>
<evidence type="ECO:0000313" key="4">
    <source>
        <dbReference type="Proteomes" id="UP001230328"/>
    </source>
</evidence>
<feature type="transmembrane region" description="Helical" evidence="2">
    <location>
        <begin position="612"/>
        <end position="642"/>
    </location>
</feature>
<reference evidence="3 4" key="1">
    <citation type="submission" date="2023-07" db="EMBL/GenBank/DDBJ databases">
        <title>Comparative genomics of wheat-associated soil bacteria to identify genetic determinants of phenazine resistance.</title>
        <authorList>
            <person name="Mouncey N."/>
        </authorList>
    </citation>
    <scope>NUCLEOTIDE SEQUENCE [LARGE SCALE GENOMIC DNA]</scope>
    <source>
        <strain evidence="3 4">V2I4</strain>
    </source>
</reference>
<organism evidence="3 4">
    <name type="scientific">Streptomyces umbrinus</name>
    <dbReference type="NCBI Taxonomy" id="67370"/>
    <lineage>
        <taxon>Bacteria</taxon>
        <taxon>Bacillati</taxon>
        <taxon>Actinomycetota</taxon>
        <taxon>Actinomycetes</taxon>
        <taxon>Kitasatosporales</taxon>
        <taxon>Streptomycetaceae</taxon>
        <taxon>Streptomyces</taxon>
        <taxon>Streptomyces phaeochromogenes group</taxon>
    </lineage>
</organism>
<sequence length="1221" mass="129225">MSAHSHSAGQYDAATPEFPRHVVTAVIVSHDGARWLPDALAGLLGQERPVQNAVAADTGSADDSARLVTDALGADRVLHLARRTGFGQAVEEAARTAGVLTPDDLPYLKRPSGWDPVTRTWRDDAYDMPELPHGEPEQWLWLLHDDCAPEADALAQLLRVVENERELGKDVAIVGPKLRGWYDRRQLLEVGVTIAHSGRRWTGLDRREQDQGQHDHVRPVLAVSTAGMLIRRDVFEELGGFDRRLPLMRDDIDLCWRAQAAGHRVLVAPEAVVRHAEASSRERRTVDCVGRTSASPHKVDKAGAVYTLLVNSRSAALPWILVRLVVGTLLRTVAYLVGKVPGQAVDEIRGLLGTLLRPERILAGRRRRGRPQVDKGELRPLFPPPGATVRATIEQAAGNLAGSSDPELNAAGRHGSAVESGPGGDDADFLEVEQFARLKRVARKPGPMLFVALLLVSLVACRELLGGGALSGGALLPAPADSSELWSRYLDAWHPVGAGGTQSAPPYLALVAMLASLLFGSTGLAVTVLLVGSVPLAGFTAYFASRPLVQSRLLRAWASVAYAFLPAATGALAGGRIGTAVLAVLLPLIARAGVAASGLASETARGSWRATWAFALLLTLATAFTPIVWPIALVLGLALLVVRRGEITAYGPRFLAQLGTPLLVLAPWSLTLLPFGFFQQAGMEYGPGAASALDLLGGSPGGPGTVSGLMLIGIVCAAVAALVRTERQLGIWTAWAAGLVALVFAVLSNSSTWAGPATLVYGLAFLAAAALGADGARSRVAEQSFGWRQPLAVLIAFAAAAGPLLVAAGWMIRGADGPLERRDPVQVPAFVAEESGTRDQARTLVLNSASPAEVGYMLVRGSGARLGDAELAAADGENKPLDKVVANLVAGSGADQADQLGGFAVRYVLVRGGAPREVSRVLDATPGLSRLSQQDGSALWRVDRQVARAAIVPDSGDPQPIAAGPVELHTEIPAGADGRVLRLADTADEGWTATLDGKPLTRTTVDGWAQGFELPATAGRLDVTFEAPMSHTGWLWAQGALAVVLVVLALPGRRRDVDDDLPEEPVVPAQAVSGEGRRARRLRAQAEAEQADQPDQFTPDAPSAPPPPSEEAPVPAQVPQQQTYGDWDTTTYAGAEYGTYGGEQQYQGAPQYPAGTYDQQQYPADPYQTGQYDPYASYGTGNAAYDPSQTYSQGYDPAYDPDQHQQPPHGTDSERPDGSQQ</sequence>
<feature type="compositionally biased region" description="Basic and acidic residues" evidence="1">
    <location>
        <begin position="1211"/>
        <end position="1221"/>
    </location>
</feature>
<feature type="compositionally biased region" description="Low complexity" evidence="1">
    <location>
        <begin position="1111"/>
        <end position="1122"/>
    </location>
</feature>